<name>A0ABY7Z169_9HYPH</name>
<dbReference type="Gene3D" id="3.40.50.720">
    <property type="entry name" value="NAD(P)-binding Rossmann-like Domain"/>
    <property type="match status" value="1"/>
</dbReference>
<evidence type="ECO:0000259" key="2">
    <source>
        <dbReference type="Pfam" id="PF22725"/>
    </source>
</evidence>
<dbReference type="InterPro" id="IPR000683">
    <property type="entry name" value="Gfo/Idh/MocA-like_OxRdtase_N"/>
</dbReference>
<sequence>MSGKILNVALVGLGIGRSHIVEGYLPNADKFRIAAICDLNQDRLDSIGEEFGIEQRLTDFDALLQMDDVDIIDVCTPPMVHYPQIMAALKAGKHVICEKPLVGSLAQLDEVMAVEKTAKGKLMPIFQYRYGDGIEQVRKIIGSGLAGKPYVVTAETFWKRTSEYYEVPWRGKWATELGGVLMTHAIHIHDIVTYLMGPITGLFGRVATRVNDIEVEDCVSASCVLESGALASLTATLGNQDEISRIRLAFENVAFESDHEAYSPGAKPWKIIPANDEVAAKIDDLLKGWVHVPPRFETQVARFHDALTNGAALPVTTDDARRALEIVTAFYHSSETHTEVSLPIGRDHPKYQSWVPAAFRT</sequence>
<feature type="domain" description="Gfo/Idh/MocA-like oxidoreductase N-terminal" evidence="1">
    <location>
        <begin position="6"/>
        <end position="123"/>
    </location>
</feature>
<dbReference type="Gene3D" id="3.30.360.10">
    <property type="entry name" value="Dihydrodipicolinate Reductase, domain 2"/>
    <property type="match status" value="1"/>
</dbReference>
<dbReference type="Pfam" id="PF01408">
    <property type="entry name" value="GFO_IDH_MocA"/>
    <property type="match status" value="1"/>
</dbReference>
<evidence type="ECO:0000259" key="1">
    <source>
        <dbReference type="Pfam" id="PF01408"/>
    </source>
</evidence>
<dbReference type="SUPFAM" id="SSF51735">
    <property type="entry name" value="NAD(P)-binding Rossmann-fold domains"/>
    <property type="match status" value="1"/>
</dbReference>
<feature type="domain" description="GFO/IDH/MocA-like oxidoreductase" evidence="2">
    <location>
        <begin position="135"/>
        <end position="245"/>
    </location>
</feature>
<gene>
    <name evidence="3" type="ORF">PSQ90_07205</name>
</gene>
<keyword evidence="4" id="KW-1185">Reference proteome</keyword>
<dbReference type="EMBL" id="CP118247">
    <property type="protein sequence ID" value="WDR07204.1"/>
    <property type="molecule type" value="Genomic_DNA"/>
</dbReference>
<evidence type="ECO:0000313" key="4">
    <source>
        <dbReference type="Proteomes" id="UP001222118"/>
    </source>
</evidence>
<proteinExistence type="predicted"/>
<dbReference type="InterPro" id="IPR036291">
    <property type="entry name" value="NAD(P)-bd_dom_sf"/>
</dbReference>
<dbReference type="Proteomes" id="UP001222118">
    <property type="component" value="Chromosome"/>
</dbReference>
<dbReference type="InterPro" id="IPR052515">
    <property type="entry name" value="Gfo/Idh/MocA_Oxidoreductase"/>
</dbReference>
<dbReference type="InterPro" id="IPR055170">
    <property type="entry name" value="GFO_IDH_MocA-like_dom"/>
</dbReference>
<dbReference type="SUPFAM" id="SSF55347">
    <property type="entry name" value="Glyceraldehyde-3-phosphate dehydrogenase-like, C-terminal domain"/>
    <property type="match status" value="1"/>
</dbReference>
<evidence type="ECO:0000313" key="3">
    <source>
        <dbReference type="EMBL" id="WDR07204.1"/>
    </source>
</evidence>
<protein>
    <submittedName>
        <fullName evidence="3">Gfo/Idh/MocA family oxidoreductase</fullName>
    </submittedName>
</protein>
<dbReference type="PANTHER" id="PTHR43249">
    <property type="entry name" value="UDP-N-ACETYL-2-AMINO-2-DEOXY-D-GLUCURONATE OXIDASE"/>
    <property type="match status" value="1"/>
</dbReference>
<dbReference type="RefSeq" id="WP_282212717.1">
    <property type="nucleotide sequence ID" value="NZ_CP118247.1"/>
</dbReference>
<dbReference type="PANTHER" id="PTHR43249:SF1">
    <property type="entry name" value="D-GLUCOSIDE 3-DEHYDROGENASE"/>
    <property type="match status" value="1"/>
</dbReference>
<dbReference type="Pfam" id="PF22725">
    <property type="entry name" value="GFO_IDH_MocA_C3"/>
    <property type="match status" value="1"/>
</dbReference>
<organism evidence="3 4">
    <name type="scientific">Devosia rhodophyticola</name>
    <dbReference type="NCBI Taxonomy" id="3026423"/>
    <lineage>
        <taxon>Bacteria</taxon>
        <taxon>Pseudomonadati</taxon>
        <taxon>Pseudomonadota</taxon>
        <taxon>Alphaproteobacteria</taxon>
        <taxon>Hyphomicrobiales</taxon>
        <taxon>Devosiaceae</taxon>
        <taxon>Devosia</taxon>
    </lineage>
</organism>
<reference evidence="3 4" key="1">
    <citation type="submission" date="2023-02" db="EMBL/GenBank/DDBJ databases">
        <title>Devosia chondri sp. nov., isolated from the phycosphere of marine algae.</title>
        <authorList>
            <person name="Kim J.M."/>
            <person name="Lee J.K."/>
            <person name="Choi B.J."/>
            <person name="Bayburt H."/>
            <person name="Jeon C.O."/>
        </authorList>
    </citation>
    <scope>NUCLEOTIDE SEQUENCE [LARGE SCALE GENOMIC DNA]</scope>
    <source>
        <strain evidence="3 4">G2-5</strain>
    </source>
</reference>
<accession>A0ABY7Z169</accession>